<dbReference type="OrthoDB" id="9806005at2"/>
<dbReference type="InterPro" id="IPR016181">
    <property type="entry name" value="Acyl_CoA_acyltransferase"/>
</dbReference>
<dbReference type="Proteomes" id="UP000182761">
    <property type="component" value="Unassembled WGS sequence"/>
</dbReference>
<evidence type="ECO:0000313" key="2">
    <source>
        <dbReference type="EMBL" id="CVK16786.1"/>
    </source>
</evidence>
<dbReference type="InterPro" id="IPR039968">
    <property type="entry name" value="BcerS-like"/>
</dbReference>
<dbReference type="SUPFAM" id="SSF55729">
    <property type="entry name" value="Acyl-CoA N-acyltransferases (Nat)"/>
    <property type="match status" value="1"/>
</dbReference>
<name>A0A0X3AQY4_9FLAO</name>
<dbReference type="RefSeq" id="WP_055425976.1">
    <property type="nucleotide sequence ID" value="NZ_FCOR01000010.1"/>
</dbReference>
<accession>A0A0X3AQY4</accession>
<evidence type="ECO:0000259" key="1">
    <source>
        <dbReference type="Pfam" id="PF00583"/>
    </source>
</evidence>
<proteinExistence type="predicted"/>
<dbReference type="EMBL" id="FCOR01000010">
    <property type="protein sequence ID" value="CVK16786.1"/>
    <property type="molecule type" value="Genomic_DNA"/>
</dbReference>
<dbReference type="STRING" id="1586267.GCA_001418685_01651"/>
<protein>
    <recommendedName>
        <fullName evidence="1">N-acetyltransferase domain-containing protein</fullName>
    </recommendedName>
</protein>
<dbReference type="InterPro" id="IPR000182">
    <property type="entry name" value="GNAT_dom"/>
</dbReference>
<organism evidence="2 3">
    <name type="scientific">Apibacter mensalis</name>
    <dbReference type="NCBI Taxonomy" id="1586267"/>
    <lineage>
        <taxon>Bacteria</taxon>
        <taxon>Pseudomonadati</taxon>
        <taxon>Bacteroidota</taxon>
        <taxon>Flavobacteriia</taxon>
        <taxon>Flavobacteriales</taxon>
        <taxon>Weeksellaceae</taxon>
        <taxon>Apibacter</taxon>
    </lineage>
</organism>
<dbReference type="AlphaFoldDB" id="A0A0X3AQY4"/>
<dbReference type="GO" id="GO:0016747">
    <property type="term" value="F:acyltransferase activity, transferring groups other than amino-acyl groups"/>
    <property type="evidence" value="ECO:0007669"/>
    <property type="project" value="InterPro"/>
</dbReference>
<dbReference type="Pfam" id="PF00583">
    <property type="entry name" value="Acetyltransf_1"/>
    <property type="match status" value="1"/>
</dbReference>
<dbReference type="PANTHER" id="PTHR41368:SF1">
    <property type="entry name" value="PROTEIN YGHO"/>
    <property type="match status" value="1"/>
</dbReference>
<reference evidence="2 3" key="1">
    <citation type="submission" date="2016-01" db="EMBL/GenBank/DDBJ databases">
        <authorList>
            <person name="McClelland M."/>
            <person name="Jain A."/>
            <person name="Saraogi P."/>
            <person name="Mendelson R."/>
            <person name="Westerman R."/>
            <person name="SanMiguel P."/>
            <person name="Csonka L."/>
        </authorList>
    </citation>
    <scope>NUCLEOTIDE SEQUENCE [LARGE SCALE GENOMIC DNA]</scope>
    <source>
        <strain evidence="2 3">R-53146</strain>
    </source>
</reference>
<dbReference type="CDD" id="cd04301">
    <property type="entry name" value="NAT_SF"/>
    <property type="match status" value="1"/>
</dbReference>
<feature type="domain" description="N-acetyltransferase" evidence="1">
    <location>
        <begin position="224"/>
        <end position="353"/>
    </location>
</feature>
<dbReference type="PANTHER" id="PTHR41368">
    <property type="entry name" value="PROTEIN YGHO"/>
    <property type="match status" value="1"/>
</dbReference>
<sequence length="374" mass="44235">MNKIIINEVTTKSDLKNFVTFPNKLYKNNPYYVPALISEEMAIFDENKNPVFEFSVCKKYLAYKNNEIVGRIALIINKNEEKCLGIKKLRFGWFDVIDDLEITRKLLDKAYEMAKGNDIHLIEGPVGFTNLDKAGFLSKGYDKLATMIGIYNFPYYHDHFKKLEFTESNEWVEFYIEVVKQLPDKVIRFSELLKQKYKLKSLQFKSKDELMDRADEIFQLLDDTYKILPTYVPFSEKQIKYYKEKYIPFINKDYVICITDESNKLVGFAITMPSYSIALQKAKGKLFPLGWYHLFRASKNNEWANFYLIGIHPDYQKKGITAIVLKEFFDLFNNKGVKYLETNPELADNKSIQLLWKDYNPINHKRRKTYYKTI</sequence>
<dbReference type="Gene3D" id="3.40.630.30">
    <property type="match status" value="1"/>
</dbReference>
<gene>
    <name evidence="2" type="ORF">Ga0061079_11070</name>
</gene>
<evidence type="ECO:0000313" key="3">
    <source>
        <dbReference type="Proteomes" id="UP000182761"/>
    </source>
</evidence>
<keyword evidence="3" id="KW-1185">Reference proteome</keyword>